<dbReference type="EMBL" id="SADD01000006">
    <property type="protein sequence ID" value="RVU43620.1"/>
    <property type="molecule type" value="Genomic_DNA"/>
</dbReference>
<feature type="region of interest" description="Disordered" evidence="4">
    <location>
        <begin position="1"/>
        <end position="22"/>
    </location>
</feature>
<dbReference type="NCBIfam" id="TIGR00557">
    <property type="entry name" value="pdxA"/>
    <property type="match status" value="1"/>
</dbReference>
<keyword evidence="1" id="KW-0479">Metal-binding</keyword>
<dbReference type="PANTHER" id="PTHR30004">
    <property type="entry name" value="4-HYDROXYTHREONINE-4-PHOSPHATE DEHYDROGENASE"/>
    <property type="match status" value="1"/>
</dbReference>
<evidence type="ECO:0000256" key="4">
    <source>
        <dbReference type="SAM" id="MobiDB-lite"/>
    </source>
</evidence>
<organism evidence="5 6">
    <name type="scientific">Lujinxingia sediminis</name>
    <dbReference type="NCBI Taxonomy" id="2480984"/>
    <lineage>
        <taxon>Bacteria</taxon>
        <taxon>Deltaproteobacteria</taxon>
        <taxon>Bradymonadales</taxon>
        <taxon>Lujinxingiaceae</taxon>
        <taxon>Lujinxingia</taxon>
    </lineage>
</organism>
<dbReference type="EC" id="1.1.1.262" evidence="5"/>
<keyword evidence="2 5" id="KW-0560">Oxidoreductase</keyword>
<dbReference type="Proteomes" id="UP000282926">
    <property type="component" value="Unassembled WGS sequence"/>
</dbReference>
<evidence type="ECO:0000256" key="2">
    <source>
        <dbReference type="ARBA" id="ARBA00023002"/>
    </source>
</evidence>
<proteinExistence type="predicted"/>
<dbReference type="InterPro" id="IPR005255">
    <property type="entry name" value="PdxA_fam"/>
</dbReference>
<name>A0ABY0CS15_9DELT</name>
<keyword evidence="3" id="KW-0520">NAD</keyword>
<gene>
    <name evidence="5" type="primary">pdxA</name>
    <name evidence="5" type="ORF">EA187_12395</name>
</gene>
<evidence type="ECO:0000256" key="1">
    <source>
        <dbReference type="ARBA" id="ARBA00022723"/>
    </source>
</evidence>
<protein>
    <submittedName>
        <fullName evidence="5">4-hydroxythreonine-4-phosphate dehydrogenase PdxA</fullName>
        <ecNumber evidence="5">1.1.1.262</ecNumber>
    </submittedName>
</protein>
<dbReference type="Gene3D" id="3.40.718.10">
    <property type="entry name" value="Isopropylmalate Dehydrogenase"/>
    <property type="match status" value="1"/>
</dbReference>
<comment type="caution">
    <text evidence="5">The sequence shown here is derived from an EMBL/GenBank/DDBJ whole genome shotgun (WGS) entry which is preliminary data.</text>
</comment>
<dbReference type="PANTHER" id="PTHR30004:SF6">
    <property type="entry name" value="D-THREONATE 4-PHOSPHATE DEHYDROGENASE"/>
    <property type="match status" value="1"/>
</dbReference>
<evidence type="ECO:0000256" key="3">
    <source>
        <dbReference type="ARBA" id="ARBA00023027"/>
    </source>
</evidence>
<dbReference type="GO" id="GO:0050570">
    <property type="term" value="F:4-hydroxythreonine-4-phosphate dehydrogenase activity"/>
    <property type="evidence" value="ECO:0007669"/>
    <property type="project" value="UniProtKB-EC"/>
</dbReference>
<sequence length="344" mass="37158">MSTSATESSEASERMTSSKKPVRLALTMGDAAGIGPEVIVKTLAHLDATDSPMEAVVYGSGEVMRQEARALGYAGEFEVVEVGPELDFTSRPVGQLDRRAALVQWRALQRAMEDVDQGLADAIVTAPWNKALFELVEMPVVGHTEVLQAHYGRERVVMMLGGERLKVALVTTHVALSEVSQRLNAPLLREICAVTLAGLRERFGIDSPRLAVCGLNPHAGERGHMGDEELVWIDQAVAELDREFLAAEISGPWPADTLFAKFRGERTPFDAVICMYHDQGLIPLKLLHFGESANITLGLPIIRTSVDHGTAYDIAGAGVADAGSMIYATELAATMVARARQRAS</sequence>
<accession>A0ABY0CS15</accession>
<keyword evidence="6" id="KW-1185">Reference proteome</keyword>
<dbReference type="SUPFAM" id="SSF53659">
    <property type="entry name" value="Isocitrate/Isopropylmalate dehydrogenase-like"/>
    <property type="match status" value="1"/>
</dbReference>
<dbReference type="Pfam" id="PF04166">
    <property type="entry name" value="PdxA"/>
    <property type="match status" value="1"/>
</dbReference>
<reference evidence="5 6" key="1">
    <citation type="submission" date="2019-01" db="EMBL/GenBank/DDBJ databases">
        <title>Lujinxingia litoralis gen. nov., sp. nov. and Lujinxingia sediminis gen. nov., sp. nov., new members in the order Bradymonadales, isolated from coastal sediment.</title>
        <authorList>
            <person name="Li C.-M."/>
        </authorList>
    </citation>
    <scope>NUCLEOTIDE SEQUENCE [LARGE SCALE GENOMIC DNA]</scope>
    <source>
        <strain evidence="5 6">SEH01</strain>
    </source>
</reference>
<evidence type="ECO:0000313" key="6">
    <source>
        <dbReference type="Proteomes" id="UP000282926"/>
    </source>
</evidence>
<evidence type="ECO:0000313" key="5">
    <source>
        <dbReference type="EMBL" id="RVU43620.1"/>
    </source>
</evidence>